<dbReference type="Pfam" id="PF05099">
    <property type="entry name" value="TerB"/>
    <property type="match status" value="1"/>
</dbReference>
<evidence type="ECO:0000259" key="1">
    <source>
        <dbReference type="Pfam" id="PF05099"/>
    </source>
</evidence>
<name>A0A7W9S358_9HYPH</name>
<proteinExistence type="predicted"/>
<dbReference type="SUPFAM" id="SSF158682">
    <property type="entry name" value="TerB-like"/>
    <property type="match status" value="1"/>
</dbReference>
<protein>
    <submittedName>
        <fullName evidence="2">Putative tellurite resistance protein B-like protein</fullName>
    </submittedName>
</protein>
<reference evidence="2 3" key="1">
    <citation type="submission" date="2020-08" db="EMBL/GenBank/DDBJ databases">
        <title>Genomic Encyclopedia of Type Strains, Phase IV (KMG-IV): sequencing the most valuable type-strain genomes for metagenomic binning, comparative biology and taxonomic classification.</title>
        <authorList>
            <person name="Goeker M."/>
        </authorList>
    </citation>
    <scope>NUCLEOTIDE SEQUENCE [LARGE SCALE GENOMIC DNA]</scope>
    <source>
        <strain evidence="2 3">DSM 11099</strain>
    </source>
</reference>
<dbReference type="Proteomes" id="UP000533306">
    <property type="component" value="Unassembled WGS sequence"/>
</dbReference>
<sequence length="144" mass="15966">MAFAFLDHIRNMFEGDPGVRKVADDPVLSAELLMLFRMILADGSVSDSEMETFRRICRDAFGIPESSVDAVIEYLNEAGYETTGAQAIALFRDLPVERRRVLAGHMVEIAKADASLAANEIRLLKRTLEVLDVDPADVVKAARR</sequence>
<dbReference type="InterPro" id="IPR007791">
    <property type="entry name" value="DjlA_N"/>
</dbReference>
<dbReference type="Gene3D" id="1.10.3680.10">
    <property type="entry name" value="TerB-like"/>
    <property type="match status" value="1"/>
</dbReference>
<comment type="caution">
    <text evidence="2">The sequence shown here is derived from an EMBL/GenBank/DDBJ whole genome shotgun (WGS) entry which is preliminary data.</text>
</comment>
<dbReference type="EMBL" id="JACHEU010000001">
    <property type="protein sequence ID" value="MBB6013236.1"/>
    <property type="molecule type" value="Genomic_DNA"/>
</dbReference>
<dbReference type="CDD" id="cd07177">
    <property type="entry name" value="terB_like"/>
    <property type="match status" value="1"/>
</dbReference>
<organism evidence="2 3">
    <name type="scientific">Aquamicrobium lusatiense</name>
    <dbReference type="NCBI Taxonomy" id="89772"/>
    <lineage>
        <taxon>Bacteria</taxon>
        <taxon>Pseudomonadati</taxon>
        <taxon>Pseudomonadota</taxon>
        <taxon>Alphaproteobacteria</taxon>
        <taxon>Hyphomicrobiales</taxon>
        <taxon>Phyllobacteriaceae</taxon>
        <taxon>Aquamicrobium</taxon>
    </lineage>
</organism>
<feature type="domain" description="Co-chaperone DjlA N-terminal" evidence="1">
    <location>
        <begin position="33"/>
        <end position="141"/>
    </location>
</feature>
<evidence type="ECO:0000313" key="3">
    <source>
        <dbReference type="Proteomes" id="UP000533306"/>
    </source>
</evidence>
<dbReference type="RefSeq" id="WP_183830824.1">
    <property type="nucleotide sequence ID" value="NZ_JACHEU010000001.1"/>
</dbReference>
<accession>A0A7W9S358</accession>
<evidence type="ECO:0000313" key="2">
    <source>
        <dbReference type="EMBL" id="MBB6013236.1"/>
    </source>
</evidence>
<dbReference type="InterPro" id="IPR029024">
    <property type="entry name" value="TerB-like"/>
</dbReference>
<dbReference type="AlphaFoldDB" id="A0A7W9S358"/>
<gene>
    <name evidence="2" type="ORF">HNR59_002581</name>
</gene>
<keyword evidence="3" id="KW-1185">Reference proteome</keyword>